<sequence>MTPPSRTGVVETESARLVYDVAGEGEAVVLVHSGIADRRMWDPQFSTLAEHYRTVRYDMQGFGDSAFVAEGTDRGDLVAFTGALGIPQAHLVGSSFGASVALDAALEHPELVRSLTLVGPTVGGHDYEGTGPEWKAVLDRYEASVEAFEAGAYREAAEHEAALWVVGPGRETEAVDADLLERIVEMDDRALRMEAAGRRREDASVLDPPAADRLSSLSIPVHVVVGAYDLPSVGEAAGLLVERAPDAQLSVVDDAAHLPNLERPEAVTDLLLEFWASVAEGTT</sequence>
<dbReference type="GO" id="GO:0016020">
    <property type="term" value="C:membrane"/>
    <property type="evidence" value="ECO:0007669"/>
    <property type="project" value="TreeGrafter"/>
</dbReference>
<dbReference type="AlphaFoldDB" id="A0A6B0GNS0"/>
<dbReference type="EMBL" id="WSZK01000035">
    <property type="protein sequence ID" value="MWG36434.1"/>
    <property type="molecule type" value="Genomic_DNA"/>
</dbReference>
<feature type="domain" description="AB hydrolase-1" evidence="2">
    <location>
        <begin position="28"/>
        <end position="269"/>
    </location>
</feature>
<evidence type="ECO:0000313" key="4">
    <source>
        <dbReference type="Proteomes" id="UP000451471"/>
    </source>
</evidence>
<protein>
    <submittedName>
        <fullName evidence="3">Alpha/beta fold hydrolase</fullName>
    </submittedName>
</protein>
<dbReference type="RefSeq" id="WP_158206089.1">
    <property type="nucleotide sequence ID" value="NZ_WSZK01000035.1"/>
</dbReference>
<dbReference type="InterPro" id="IPR029058">
    <property type="entry name" value="AB_hydrolase_fold"/>
</dbReference>
<dbReference type="InterPro" id="IPR000073">
    <property type="entry name" value="AB_hydrolase_1"/>
</dbReference>
<evidence type="ECO:0000256" key="1">
    <source>
        <dbReference type="ARBA" id="ARBA00022801"/>
    </source>
</evidence>
<dbReference type="InterPro" id="IPR000639">
    <property type="entry name" value="Epox_hydrolase-like"/>
</dbReference>
<dbReference type="Gene3D" id="3.40.50.1820">
    <property type="entry name" value="alpha/beta hydrolase"/>
    <property type="match status" value="1"/>
</dbReference>
<comment type="caution">
    <text evidence="3">The sequence shown here is derived from an EMBL/GenBank/DDBJ whole genome shotgun (WGS) entry which is preliminary data.</text>
</comment>
<keyword evidence="1 3" id="KW-0378">Hydrolase</keyword>
<name>A0A6B0GNS0_9EURY</name>
<gene>
    <name evidence="3" type="ORF">GQS65_18420</name>
</gene>
<keyword evidence="4" id="KW-1185">Reference proteome</keyword>
<organism evidence="3 4">
    <name type="scientific">Halomarina oriensis</name>
    <dbReference type="NCBI Taxonomy" id="671145"/>
    <lineage>
        <taxon>Archaea</taxon>
        <taxon>Methanobacteriati</taxon>
        <taxon>Methanobacteriota</taxon>
        <taxon>Stenosarchaea group</taxon>
        <taxon>Halobacteria</taxon>
        <taxon>Halobacteriales</taxon>
        <taxon>Natronomonadaceae</taxon>
        <taxon>Halomarina</taxon>
    </lineage>
</organism>
<dbReference type="Pfam" id="PF12697">
    <property type="entry name" value="Abhydrolase_6"/>
    <property type="match status" value="1"/>
</dbReference>
<proteinExistence type="predicted"/>
<evidence type="ECO:0000313" key="3">
    <source>
        <dbReference type="EMBL" id="MWG36434.1"/>
    </source>
</evidence>
<dbReference type="PRINTS" id="PR00412">
    <property type="entry name" value="EPOXHYDRLASE"/>
</dbReference>
<dbReference type="SUPFAM" id="SSF53474">
    <property type="entry name" value="alpha/beta-Hydrolases"/>
    <property type="match status" value="1"/>
</dbReference>
<evidence type="ECO:0000259" key="2">
    <source>
        <dbReference type="Pfam" id="PF12697"/>
    </source>
</evidence>
<dbReference type="GO" id="GO:0016787">
    <property type="term" value="F:hydrolase activity"/>
    <property type="evidence" value="ECO:0007669"/>
    <property type="project" value="UniProtKB-KW"/>
</dbReference>
<dbReference type="PANTHER" id="PTHR43798">
    <property type="entry name" value="MONOACYLGLYCEROL LIPASE"/>
    <property type="match status" value="1"/>
</dbReference>
<dbReference type="OrthoDB" id="7531at2157"/>
<accession>A0A6B0GNS0</accession>
<dbReference type="InterPro" id="IPR050266">
    <property type="entry name" value="AB_hydrolase_sf"/>
</dbReference>
<reference evidence="3 4" key="1">
    <citation type="submission" date="2019-12" db="EMBL/GenBank/DDBJ databases">
        <title>Halocatena pleomorpha gen. nov. sp. nov., an extremely halophilic archaeon of family Halobacteriaceae isolated from saltpan soil.</title>
        <authorList>
            <person name="Pal Y."/>
            <person name="Verma A."/>
            <person name="Krishnamurthi S."/>
            <person name="Kumar P."/>
        </authorList>
    </citation>
    <scope>NUCLEOTIDE SEQUENCE [LARGE SCALE GENOMIC DNA]</scope>
    <source>
        <strain evidence="3 4">JCM 16495</strain>
    </source>
</reference>
<dbReference type="Proteomes" id="UP000451471">
    <property type="component" value="Unassembled WGS sequence"/>
</dbReference>
<dbReference type="PANTHER" id="PTHR43798:SF31">
    <property type="entry name" value="AB HYDROLASE SUPERFAMILY PROTEIN YCLE"/>
    <property type="match status" value="1"/>
</dbReference>